<dbReference type="OrthoDB" id="769806at2"/>
<comment type="caution">
    <text evidence="1">The sequence shown here is derived from an EMBL/GenBank/DDBJ whole genome shotgun (WGS) entry which is preliminary data.</text>
</comment>
<dbReference type="RefSeq" id="WP_127704307.1">
    <property type="nucleotide sequence ID" value="NZ_SACK01000002.1"/>
</dbReference>
<accession>A0A3S2Y2H6</accession>
<reference evidence="1 2" key="1">
    <citation type="submission" date="2019-01" db="EMBL/GenBank/DDBJ databases">
        <authorList>
            <person name="Chen W.-M."/>
        </authorList>
    </citation>
    <scope>NUCLEOTIDE SEQUENCE [LARGE SCALE GENOMIC DNA]</scope>
    <source>
        <strain evidence="1 2">YBJ-36</strain>
    </source>
</reference>
<dbReference type="AlphaFoldDB" id="A0A3S2Y2H6"/>
<evidence type="ECO:0000313" key="1">
    <source>
        <dbReference type="EMBL" id="RVU01943.1"/>
    </source>
</evidence>
<dbReference type="EMBL" id="SACK01000002">
    <property type="protein sequence ID" value="RVU01943.1"/>
    <property type="molecule type" value="Genomic_DNA"/>
</dbReference>
<proteinExistence type="predicted"/>
<protein>
    <submittedName>
        <fullName evidence="1">Uncharacterized protein</fullName>
    </submittedName>
</protein>
<organism evidence="1 2">
    <name type="scientific">Mucilaginibacter limnophilus</name>
    <dbReference type="NCBI Taxonomy" id="1932778"/>
    <lineage>
        <taxon>Bacteria</taxon>
        <taxon>Pseudomonadati</taxon>
        <taxon>Bacteroidota</taxon>
        <taxon>Sphingobacteriia</taxon>
        <taxon>Sphingobacteriales</taxon>
        <taxon>Sphingobacteriaceae</taxon>
        <taxon>Mucilaginibacter</taxon>
    </lineage>
</organism>
<name>A0A3S2Y2H6_9SPHI</name>
<sequence>MKAKAFKLSVAILFLTIFFSKMVISIAPVLFQMDNKVVNAVIMQLENESKSEKENPDKEDFKEKKSFDEYYTHLVRYNIHLIEVNILHNQESLIYHEVYYPVVPTPPPNA</sequence>
<dbReference type="Proteomes" id="UP000282759">
    <property type="component" value="Unassembled WGS sequence"/>
</dbReference>
<keyword evidence="2" id="KW-1185">Reference proteome</keyword>
<evidence type="ECO:0000313" key="2">
    <source>
        <dbReference type="Proteomes" id="UP000282759"/>
    </source>
</evidence>
<gene>
    <name evidence="1" type="ORF">EOD41_08295</name>
</gene>